<keyword evidence="1" id="KW-0472">Membrane</keyword>
<proteinExistence type="predicted"/>
<protein>
    <recommendedName>
        <fullName evidence="4">Hydrolase</fullName>
    </recommendedName>
</protein>
<keyword evidence="1" id="KW-1133">Transmembrane helix</keyword>
<dbReference type="KEGG" id="tra:Trad_0049"/>
<dbReference type="Pfam" id="PF09988">
    <property type="entry name" value="DUF2227"/>
    <property type="match status" value="1"/>
</dbReference>
<feature type="transmembrane region" description="Helical" evidence="1">
    <location>
        <begin position="105"/>
        <end position="123"/>
    </location>
</feature>
<dbReference type="Proteomes" id="UP000000379">
    <property type="component" value="Chromosome"/>
</dbReference>
<organism evidence="2 3">
    <name type="scientific">Truepera radiovictrix (strain DSM 17093 / CIP 108686 / LMG 22925 / RQ-24)</name>
    <dbReference type="NCBI Taxonomy" id="649638"/>
    <lineage>
        <taxon>Bacteria</taxon>
        <taxon>Thermotogati</taxon>
        <taxon>Deinococcota</taxon>
        <taxon>Deinococci</taxon>
        <taxon>Trueperales</taxon>
        <taxon>Trueperaceae</taxon>
        <taxon>Truepera</taxon>
    </lineage>
</organism>
<dbReference type="PANTHER" id="PTHR39085">
    <property type="entry name" value="SLL0924 PROTEIN"/>
    <property type="match status" value="1"/>
</dbReference>
<reference evidence="3" key="1">
    <citation type="submission" date="2010-05" db="EMBL/GenBank/DDBJ databases">
        <title>The complete genome of Truepera radiovictris DSM 17093.</title>
        <authorList>
            <consortium name="US DOE Joint Genome Institute (JGI-PGF)"/>
            <person name="Lucas S."/>
            <person name="Copeland A."/>
            <person name="Lapidus A."/>
            <person name="Glavina del Rio T."/>
            <person name="Dalin E."/>
            <person name="Tice H."/>
            <person name="Bruce D."/>
            <person name="Goodwin L."/>
            <person name="Pitluck S."/>
            <person name="Kyrpides N."/>
            <person name="Mavromatis K."/>
            <person name="Ovchinnikova G."/>
            <person name="Munk A.C."/>
            <person name="Detter J.C."/>
            <person name="Han C."/>
            <person name="Tapia R."/>
            <person name="Land M."/>
            <person name="Hauser L."/>
            <person name="Markowitz V."/>
            <person name="Cheng J.-F."/>
            <person name="Hugenholtz P."/>
            <person name="Woyke T."/>
            <person name="Wu D."/>
            <person name="Tindall B."/>
            <person name="Pomrenke H.G."/>
            <person name="Brambilla E."/>
            <person name="Klenk H.-P."/>
            <person name="Eisen J.A."/>
        </authorList>
    </citation>
    <scope>NUCLEOTIDE SEQUENCE [LARGE SCALE GENOMIC DNA]</scope>
    <source>
        <strain evidence="3">DSM 17093 / CIP 108686 / LMG 22925 / RQ-24</strain>
    </source>
</reference>
<dbReference type="RefSeq" id="WP_013176572.1">
    <property type="nucleotide sequence ID" value="NC_014221.1"/>
</dbReference>
<evidence type="ECO:0008006" key="4">
    <source>
        <dbReference type="Google" id="ProtNLM"/>
    </source>
</evidence>
<dbReference type="eggNOG" id="COG2389">
    <property type="taxonomic scope" value="Bacteria"/>
</dbReference>
<name>D7CX68_TRURR</name>
<evidence type="ECO:0000313" key="2">
    <source>
        <dbReference type="EMBL" id="ADI13192.1"/>
    </source>
</evidence>
<dbReference type="HOGENOM" id="CLU_111923_1_0_0"/>
<sequence length="188" mass="21022">MASGRTHEAINLGVFAALAGGYAYARARSLADPTNLLFAPETLWAFVLSYLIGTFFITPDLDLAENRMRARNNWGLLGLLWVPYGALFSHRGLSHTWFVGPLTRLLYLVLLALALGWAASEIAPHFGYRVGFEAEVGESWPQLLVGSLAGYYLSQWLHLIADGIQPDHAWRRKGARTRGRKRRRRSPS</sequence>
<gene>
    <name evidence="2" type="ordered locus">Trad_0049</name>
</gene>
<accession>D7CX68</accession>
<feature type="transmembrane region" description="Helical" evidence="1">
    <location>
        <begin position="43"/>
        <end position="61"/>
    </location>
</feature>
<dbReference type="PANTHER" id="PTHR39085:SF1">
    <property type="entry name" value="SLL0924 PROTEIN"/>
    <property type="match status" value="1"/>
</dbReference>
<evidence type="ECO:0000256" key="1">
    <source>
        <dbReference type="SAM" id="Phobius"/>
    </source>
</evidence>
<dbReference type="InterPro" id="IPR019250">
    <property type="entry name" value="DUF2227_metal-bd"/>
</dbReference>
<keyword evidence="1" id="KW-0812">Transmembrane</keyword>
<dbReference type="OrthoDB" id="69351at2"/>
<dbReference type="EMBL" id="CP002049">
    <property type="protein sequence ID" value="ADI13192.1"/>
    <property type="molecule type" value="Genomic_DNA"/>
</dbReference>
<evidence type="ECO:0000313" key="3">
    <source>
        <dbReference type="Proteomes" id="UP000000379"/>
    </source>
</evidence>
<dbReference type="STRING" id="649638.Trad_0049"/>
<dbReference type="AlphaFoldDB" id="D7CX68"/>
<reference evidence="2 3" key="2">
    <citation type="journal article" date="2011" name="Stand. Genomic Sci.">
        <title>Complete genome sequence of Truepera radiovictrix type strain (RQ-24).</title>
        <authorList>
            <person name="Ivanova N."/>
            <person name="Rohde C."/>
            <person name="Munk C."/>
            <person name="Nolan M."/>
            <person name="Lucas S."/>
            <person name="Del Rio T.G."/>
            <person name="Tice H."/>
            <person name="Deshpande S."/>
            <person name="Cheng J.F."/>
            <person name="Tapia R."/>
            <person name="Han C."/>
            <person name="Goodwin L."/>
            <person name="Pitluck S."/>
            <person name="Liolios K."/>
            <person name="Mavromatis K."/>
            <person name="Mikhailova N."/>
            <person name="Pati A."/>
            <person name="Chen A."/>
            <person name="Palaniappan K."/>
            <person name="Land M."/>
            <person name="Hauser L."/>
            <person name="Chang Y.J."/>
            <person name="Jeffries C.D."/>
            <person name="Brambilla E."/>
            <person name="Rohde M."/>
            <person name="Goker M."/>
            <person name="Tindall B.J."/>
            <person name="Woyke T."/>
            <person name="Bristow J."/>
            <person name="Eisen J.A."/>
            <person name="Markowitz V."/>
            <person name="Hugenholtz P."/>
            <person name="Kyrpides N.C."/>
            <person name="Klenk H.P."/>
            <person name="Lapidus A."/>
        </authorList>
    </citation>
    <scope>NUCLEOTIDE SEQUENCE [LARGE SCALE GENOMIC DNA]</scope>
    <source>
        <strain evidence="3">DSM 17093 / CIP 108686 / LMG 22925 / RQ-24</strain>
    </source>
</reference>
<keyword evidence="3" id="KW-1185">Reference proteome</keyword>
<feature type="transmembrane region" description="Helical" evidence="1">
    <location>
        <begin position="73"/>
        <end position="93"/>
    </location>
</feature>